<protein>
    <recommendedName>
        <fullName evidence="5">Uracil-DNA glycosylase-like domain-containing protein</fullName>
    </recommendedName>
</protein>
<dbReference type="PANTHER" id="PTHR12159">
    <property type="entry name" value="G/T AND G/U MISMATCH-SPECIFIC DNA GLYCOSYLASE"/>
    <property type="match status" value="1"/>
</dbReference>
<dbReference type="InParanoid" id="A0A0D0AEV5"/>
<dbReference type="SUPFAM" id="SSF52141">
    <property type="entry name" value="Uracil-DNA glycosylase-like"/>
    <property type="match status" value="1"/>
</dbReference>
<accession>A0A0D0AEV5</accession>
<dbReference type="Pfam" id="PF03167">
    <property type="entry name" value="UDG"/>
    <property type="match status" value="1"/>
</dbReference>
<sequence length="336" mass="36539">MSFEEDRSDGEASVTDQFRESVSKFTFSTPFQPQLDPAVAEVHCSELPILRRSSRVSAVVTSRKREIKCDVDTLSSTPAGKHKRKAPNASPSKNAAKKLKRGYAPPEAYAHLSPLTDCLAYGLDVVFCGINPGRMSAQRGHHFAHPSNHFWKCLHQSGMLLLPPSEDSSLPKTFNIGLTDLVDRPSAEASELSSSERASSVPILLSKLALHRPRFLCLIGISNWEILQKALLQMTTGPYKASGSPGTSKATQALVKNVGLQPFKLCYSTIADPVSDTSANISETLLFVVPSTSGLVTQYQLPAKVKLFAQLKSLVDQSQSELDTSEMKCIAVPHDS</sequence>
<keyword evidence="7" id="KW-1185">Reference proteome</keyword>
<gene>
    <name evidence="6" type="ORF">CY34DRAFT_87695</name>
</gene>
<evidence type="ECO:0000256" key="1">
    <source>
        <dbReference type="ARBA" id="ARBA00022763"/>
    </source>
</evidence>
<evidence type="ECO:0000256" key="4">
    <source>
        <dbReference type="SAM" id="MobiDB-lite"/>
    </source>
</evidence>
<feature type="domain" description="Uracil-DNA glycosylase-like" evidence="5">
    <location>
        <begin position="122"/>
        <end position="301"/>
    </location>
</feature>
<reference evidence="6 7" key="1">
    <citation type="submission" date="2014-04" db="EMBL/GenBank/DDBJ databases">
        <authorList>
            <consortium name="DOE Joint Genome Institute"/>
            <person name="Kuo A."/>
            <person name="Ruytinx J."/>
            <person name="Rineau F."/>
            <person name="Colpaert J."/>
            <person name="Kohler A."/>
            <person name="Nagy L.G."/>
            <person name="Floudas D."/>
            <person name="Copeland A."/>
            <person name="Barry K.W."/>
            <person name="Cichocki N."/>
            <person name="Veneault-Fourrey C."/>
            <person name="LaButti K."/>
            <person name="Lindquist E.A."/>
            <person name="Lipzen A."/>
            <person name="Lundell T."/>
            <person name="Morin E."/>
            <person name="Murat C."/>
            <person name="Sun H."/>
            <person name="Tunlid A."/>
            <person name="Henrissat B."/>
            <person name="Grigoriev I.V."/>
            <person name="Hibbett D.S."/>
            <person name="Martin F."/>
            <person name="Nordberg H.P."/>
            <person name="Cantor M.N."/>
            <person name="Hua S.X."/>
        </authorList>
    </citation>
    <scope>NUCLEOTIDE SEQUENCE [LARGE SCALE GENOMIC DNA]</scope>
    <source>
        <strain evidence="6 7">UH-Slu-Lm8-n1</strain>
    </source>
</reference>
<dbReference type="CDD" id="cd10028">
    <property type="entry name" value="UDG-F2_TDG_MUG"/>
    <property type="match status" value="1"/>
</dbReference>
<dbReference type="EMBL" id="KN835310">
    <property type="protein sequence ID" value="KIK40231.1"/>
    <property type="molecule type" value="Genomic_DNA"/>
</dbReference>
<proteinExistence type="predicted"/>
<keyword evidence="2" id="KW-0378">Hydrolase</keyword>
<dbReference type="AlphaFoldDB" id="A0A0D0AEV5"/>
<dbReference type="STRING" id="930992.A0A0D0AEV5"/>
<evidence type="ECO:0000256" key="3">
    <source>
        <dbReference type="ARBA" id="ARBA00023204"/>
    </source>
</evidence>
<dbReference type="Gene3D" id="3.40.470.10">
    <property type="entry name" value="Uracil-DNA glycosylase-like domain"/>
    <property type="match status" value="1"/>
</dbReference>
<evidence type="ECO:0000256" key="2">
    <source>
        <dbReference type="ARBA" id="ARBA00022801"/>
    </source>
</evidence>
<dbReference type="FunCoup" id="A0A0D0AEV5">
    <property type="interactions" value="21"/>
</dbReference>
<evidence type="ECO:0000259" key="5">
    <source>
        <dbReference type="Pfam" id="PF03167"/>
    </source>
</evidence>
<feature type="region of interest" description="Disordered" evidence="4">
    <location>
        <begin position="73"/>
        <end position="98"/>
    </location>
</feature>
<keyword evidence="3" id="KW-0234">DNA repair</keyword>
<evidence type="ECO:0000313" key="6">
    <source>
        <dbReference type="EMBL" id="KIK40231.1"/>
    </source>
</evidence>
<dbReference type="HOGENOM" id="CLU_042829_0_1_1"/>
<organism evidence="6 7">
    <name type="scientific">Suillus luteus UH-Slu-Lm8-n1</name>
    <dbReference type="NCBI Taxonomy" id="930992"/>
    <lineage>
        <taxon>Eukaryota</taxon>
        <taxon>Fungi</taxon>
        <taxon>Dikarya</taxon>
        <taxon>Basidiomycota</taxon>
        <taxon>Agaricomycotina</taxon>
        <taxon>Agaricomycetes</taxon>
        <taxon>Agaricomycetidae</taxon>
        <taxon>Boletales</taxon>
        <taxon>Suillineae</taxon>
        <taxon>Suillaceae</taxon>
        <taxon>Suillus</taxon>
    </lineage>
</organism>
<dbReference type="OrthoDB" id="565731at2759"/>
<name>A0A0D0AEV5_9AGAM</name>
<dbReference type="InterPro" id="IPR015637">
    <property type="entry name" value="MUG/TDG"/>
</dbReference>
<dbReference type="InterPro" id="IPR036895">
    <property type="entry name" value="Uracil-DNA_glycosylase-like_sf"/>
</dbReference>
<reference evidence="7" key="2">
    <citation type="submission" date="2015-01" db="EMBL/GenBank/DDBJ databases">
        <title>Evolutionary Origins and Diversification of the Mycorrhizal Mutualists.</title>
        <authorList>
            <consortium name="DOE Joint Genome Institute"/>
            <consortium name="Mycorrhizal Genomics Consortium"/>
            <person name="Kohler A."/>
            <person name="Kuo A."/>
            <person name="Nagy L.G."/>
            <person name="Floudas D."/>
            <person name="Copeland A."/>
            <person name="Barry K.W."/>
            <person name="Cichocki N."/>
            <person name="Veneault-Fourrey C."/>
            <person name="LaButti K."/>
            <person name="Lindquist E.A."/>
            <person name="Lipzen A."/>
            <person name="Lundell T."/>
            <person name="Morin E."/>
            <person name="Murat C."/>
            <person name="Riley R."/>
            <person name="Ohm R."/>
            <person name="Sun H."/>
            <person name="Tunlid A."/>
            <person name="Henrissat B."/>
            <person name="Grigoriev I.V."/>
            <person name="Hibbett D.S."/>
            <person name="Martin F."/>
        </authorList>
    </citation>
    <scope>NUCLEOTIDE SEQUENCE [LARGE SCALE GENOMIC DNA]</scope>
    <source>
        <strain evidence="7">UH-Slu-Lm8-n1</strain>
    </source>
</reference>
<dbReference type="GO" id="GO:0004844">
    <property type="term" value="F:uracil DNA N-glycosylase activity"/>
    <property type="evidence" value="ECO:0007669"/>
    <property type="project" value="TreeGrafter"/>
</dbReference>
<dbReference type="InterPro" id="IPR005122">
    <property type="entry name" value="Uracil-DNA_glycosylase-like"/>
</dbReference>
<dbReference type="GO" id="GO:0006285">
    <property type="term" value="P:base-excision repair, AP site formation"/>
    <property type="evidence" value="ECO:0007669"/>
    <property type="project" value="InterPro"/>
</dbReference>
<keyword evidence="1" id="KW-0227">DNA damage</keyword>
<evidence type="ECO:0000313" key="7">
    <source>
        <dbReference type="Proteomes" id="UP000054485"/>
    </source>
</evidence>
<dbReference type="GO" id="GO:0008263">
    <property type="term" value="F:pyrimidine-specific mismatch base pair DNA N-glycosylase activity"/>
    <property type="evidence" value="ECO:0007669"/>
    <property type="project" value="TreeGrafter"/>
</dbReference>
<dbReference type="PANTHER" id="PTHR12159:SF9">
    <property type="entry name" value="G_T MISMATCH-SPECIFIC THYMINE DNA GLYCOSYLASE"/>
    <property type="match status" value="1"/>
</dbReference>
<dbReference type="Proteomes" id="UP000054485">
    <property type="component" value="Unassembled WGS sequence"/>
</dbReference>